<accession>A0A1G9YVQ7</accession>
<feature type="domain" description="Atrophied bacterial Ig" evidence="3">
    <location>
        <begin position="113"/>
        <end position="191"/>
    </location>
</feature>
<dbReference type="Pfam" id="PF20578">
    <property type="entry name" value="aBig_2"/>
    <property type="match status" value="1"/>
</dbReference>
<keyword evidence="5" id="KW-1185">Reference proteome</keyword>
<dbReference type="OrthoDB" id="9793966at2"/>
<organism evidence="4 5">
    <name type="scientific">Lachnospira pectinoschiza</name>
    <dbReference type="NCBI Taxonomy" id="28052"/>
    <lineage>
        <taxon>Bacteria</taxon>
        <taxon>Bacillati</taxon>
        <taxon>Bacillota</taxon>
        <taxon>Clostridia</taxon>
        <taxon>Lachnospirales</taxon>
        <taxon>Lachnospiraceae</taxon>
        <taxon>Lachnospira</taxon>
    </lineage>
</organism>
<dbReference type="RefSeq" id="WP_074521980.1">
    <property type="nucleotide sequence ID" value="NZ_FNHZ01000006.1"/>
</dbReference>
<protein>
    <recommendedName>
        <fullName evidence="3">Atrophied bacterial Ig domain-containing protein</fullName>
    </recommendedName>
</protein>
<dbReference type="AlphaFoldDB" id="A0A1G9YVQ7"/>
<feature type="transmembrane region" description="Helical" evidence="2">
    <location>
        <begin position="243"/>
        <end position="261"/>
    </location>
</feature>
<evidence type="ECO:0000256" key="1">
    <source>
        <dbReference type="SAM" id="MobiDB-lite"/>
    </source>
</evidence>
<feature type="region of interest" description="Disordered" evidence="1">
    <location>
        <begin position="49"/>
        <end position="68"/>
    </location>
</feature>
<sequence length="427" mass="49038">MKLKTEAKRIFEKIRHKIKLNKSYKTALLIFLAFLMLAILKGIANSSSTKISDNSLKRPAPGSDARQETVDVYDKSGKLITSLDLTLDPRKLNASEVEENFFKAYEEIEENMLATNESLDKVKYNLKLQTSAVSGLVNIDWYSDDFNIINYNGKVSNDDFLENESRPVVLRAVLSYDEYKTSLEYRITVIAKDKSELSLDNLIAKRIDKNLEESVNEDKFSLPDNIDGKELIYKIRREETSPFYYIFLGIMLAVLIIYKDYAKLKEDKENRIKQMKYDYSELVSKLCLLLGSGMTIRMAWTKIAADYNRNFKEGKATSHAIYEEMYETSCNMQAGIPEAACYEDFARRVNIKEYTKFISLLVSNLKKGSKDLVSLLENETREAFELRKQMALQKGEEASTKLLIPMIMMLVIVMIIIMFPAVTSFGI</sequence>
<proteinExistence type="predicted"/>
<keyword evidence="2" id="KW-0472">Membrane</keyword>
<keyword evidence="2" id="KW-1133">Transmembrane helix</keyword>
<feature type="transmembrane region" description="Helical" evidence="2">
    <location>
        <begin position="282"/>
        <end position="300"/>
    </location>
</feature>
<gene>
    <name evidence="4" type="ORF">SAMN05216544_1961</name>
</gene>
<dbReference type="InterPro" id="IPR046780">
    <property type="entry name" value="aBig_2"/>
</dbReference>
<evidence type="ECO:0000259" key="3">
    <source>
        <dbReference type="Pfam" id="PF20578"/>
    </source>
</evidence>
<dbReference type="EMBL" id="FNHZ01000006">
    <property type="protein sequence ID" value="SDN13219.1"/>
    <property type="molecule type" value="Genomic_DNA"/>
</dbReference>
<name>A0A1G9YVQ7_9FIRM</name>
<reference evidence="5" key="1">
    <citation type="submission" date="2016-10" db="EMBL/GenBank/DDBJ databases">
        <authorList>
            <person name="Varghese N."/>
            <person name="Submissions S."/>
        </authorList>
    </citation>
    <scope>NUCLEOTIDE SEQUENCE [LARGE SCALE GENOMIC DNA]</scope>
    <source>
        <strain evidence="5">M83</strain>
    </source>
</reference>
<keyword evidence="2" id="KW-0812">Transmembrane</keyword>
<dbReference type="Proteomes" id="UP000187651">
    <property type="component" value="Unassembled WGS sequence"/>
</dbReference>
<evidence type="ECO:0000256" key="2">
    <source>
        <dbReference type="SAM" id="Phobius"/>
    </source>
</evidence>
<evidence type="ECO:0000313" key="5">
    <source>
        <dbReference type="Proteomes" id="UP000187651"/>
    </source>
</evidence>
<evidence type="ECO:0000313" key="4">
    <source>
        <dbReference type="EMBL" id="SDN13219.1"/>
    </source>
</evidence>
<feature type="transmembrane region" description="Helical" evidence="2">
    <location>
        <begin position="402"/>
        <end position="422"/>
    </location>
</feature>